<feature type="domain" description="Major facilitator superfamily (MFS) profile" evidence="5">
    <location>
        <begin position="15"/>
        <end position="398"/>
    </location>
</feature>
<dbReference type="Pfam" id="PF07690">
    <property type="entry name" value="MFS_1"/>
    <property type="match status" value="1"/>
</dbReference>
<feature type="transmembrane region" description="Helical" evidence="4">
    <location>
        <begin position="251"/>
        <end position="276"/>
    </location>
</feature>
<evidence type="ECO:0000313" key="7">
    <source>
        <dbReference type="Proteomes" id="UP000244060"/>
    </source>
</evidence>
<keyword evidence="2 4" id="KW-1133">Transmembrane helix</keyword>
<proteinExistence type="predicted"/>
<evidence type="ECO:0000256" key="4">
    <source>
        <dbReference type="SAM" id="Phobius"/>
    </source>
</evidence>
<dbReference type="OrthoDB" id="9770492at2"/>
<feature type="transmembrane region" description="Helical" evidence="4">
    <location>
        <begin position="168"/>
        <end position="188"/>
    </location>
</feature>
<keyword evidence="3 4" id="KW-0472">Membrane</keyword>
<dbReference type="InterPro" id="IPR011701">
    <property type="entry name" value="MFS"/>
</dbReference>
<feature type="transmembrane region" description="Helical" evidence="4">
    <location>
        <begin position="312"/>
        <end position="334"/>
    </location>
</feature>
<dbReference type="Proteomes" id="UP000244060">
    <property type="component" value="Unassembled WGS sequence"/>
</dbReference>
<dbReference type="GO" id="GO:0022857">
    <property type="term" value="F:transmembrane transporter activity"/>
    <property type="evidence" value="ECO:0007669"/>
    <property type="project" value="InterPro"/>
</dbReference>
<gene>
    <name evidence="6" type="ORF">C8J28_11115</name>
</gene>
<keyword evidence="1 4" id="KW-0812">Transmembrane</keyword>
<dbReference type="InterPro" id="IPR036259">
    <property type="entry name" value="MFS_trans_sf"/>
</dbReference>
<evidence type="ECO:0000256" key="3">
    <source>
        <dbReference type="ARBA" id="ARBA00023136"/>
    </source>
</evidence>
<feature type="transmembrane region" description="Helical" evidence="4">
    <location>
        <begin position="77"/>
        <end position="96"/>
    </location>
</feature>
<feature type="transmembrane region" description="Helical" evidence="4">
    <location>
        <begin position="341"/>
        <end position="363"/>
    </location>
</feature>
<name>A0A2T5K5U3_9RHOB</name>
<dbReference type="RefSeq" id="WP_101339802.1">
    <property type="nucleotide sequence ID" value="NZ_CP090022.1"/>
</dbReference>
<sequence length="400" mass="42518">MTTATVTRSGTHLAVLVVLGLTHLLNDLMQSLIPAAYPILKESAQLDFVQIGMITMTFQIAGSLLQPVVGTITDRHPAPYSPVVGMMFTLSGLVSLSMAESYAMILVSVALIGIGSSIFHPEATRMARYAAGGRQGLAQGIFQVGGQAGGALGPVFAALVIVPWGQPSLAWFAVTALMAMMLLTWIGSRQRAISAEFAASRARAAKAGAARHHAPTTIAVGLVVLTCLMFAKNAYNESFRSFYTFYLMERFGLSIPSAQMMLFIFLVAAAVGVLVGGILGDRIGRQRIIWISVLGPLPLTLILPHVDLFWTGVLTIMINLIMASAFASILIYAMDLLPNRIGLIGGLFYGLNFGLGGIAAAILGVLAERYGVETVYQICAFLPLAGLLAWFLPRLEPAGS</sequence>
<feature type="transmembrane region" description="Helical" evidence="4">
    <location>
        <begin position="209"/>
        <end position="231"/>
    </location>
</feature>
<feature type="transmembrane region" description="Helical" evidence="4">
    <location>
        <begin position="102"/>
        <end position="119"/>
    </location>
</feature>
<feature type="transmembrane region" description="Helical" evidence="4">
    <location>
        <begin position="140"/>
        <end position="162"/>
    </location>
</feature>
<feature type="transmembrane region" description="Helical" evidence="4">
    <location>
        <begin position="288"/>
        <end position="306"/>
    </location>
</feature>
<dbReference type="InterPro" id="IPR020846">
    <property type="entry name" value="MFS_dom"/>
</dbReference>
<dbReference type="SUPFAM" id="SSF103473">
    <property type="entry name" value="MFS general substrate transporter"/>
    <property type="match status" value="1"/>
</dbReference>
<feature type="transmembrane region" description="Helical" evidence="4">
    <location>
        <begin position="48"/>
        <end position="65"/>
    </location>
</feature>
<protein>
    <submittedName>
        <fullName evidence="6">FSR family fosmidomycin resistance protein-like MFS transporter</fullName>
    </submittedName>
</protein>
<organism evidence="6 7">
    <name type="scientific">Cereibacter azotoformans</name>
    <dbReference type="NCBI Taxonomy" id="43057"/>
    <lineage>
        <taxon>Bacteria</taxon>
        <taxon>Pseudomonadati</taxon>
        <taxon>Pseudomonadota</taxon>
        <taxon>Alphaproteobacteria</taxon>
        <taxon>Rhodobacterales</taxon>
        <taxon>Paracoccaceae</taxon>
        <taxon>Cereibacter</taxon>
    </lineage>
</organism>
<evidence type="ECO:0000313" key="6">
    <source>
        <dbReference type="EMBL" id="PTR17729.1"/>
    </source>
</evidence>
<dbReference type="EMBL" id="QAOT01000011">
    <property type="protein sequence ID" value="PTR17729.1"/>
    <property type="molecule type" value="Genomic_DNA"/>
</dbReference>
<dbReference type="PANTHER" id="PTHR43129">
    <property type="entry name" value="FOSMIDOMYCIN RESISTANCE PROTEIN"/>
    <property type="match status" value="1"/>
</dbReference>
<dbReference type="AlphaFoldDB" id="A0A2T5K5U3"/>
<evidence type="ECO:0000256" key="1">
    <source>
        <dbReference type="ARBA" id="ARBA00022692"/>
    </source>
</evidence>
<reference evidence="6 7" key="1">
    <citation type="submission" date="2018-04" db="EMBL/GenBank/DDBJ databases">
        <title>Genomic Encyclopedia of Type Strains, Phase III (KMG-III): the genomes of soil and plant-associated and newly described type strains.</title>
        <authorList>
            <person name="Whitman W."/>
        </authorList>
    </citation>
    <scope>NUCLEOTIDE SEQUENCE [LARGE SCALE GENOMIC DNA]</scope>
    <source>
        <strain evidence="6 7">KA25</strain>
    </source>
</reference>
<evidence type="ECO:0000259" key="5">
    <source>
        <dbReference type="PROSITE" id="PS50850"/>
    </source>
</evidence>
<accession>A0A2T5K5U3</accession>
<dbReference type="GO" id="GO:0005886">
    <property type="term" value="C:plasma membrane"/>
    <property type="evidence" value="ECO:0007669"/>
    <property type="project" value="TreeGrafter"/>
</dbReference>
<keyword evidence="7" id="KW-1185">Reference proteome</keyword>
<feature type="transmembrane region" description="Helical" evidence="4">
    <location>
        <begin position="375"/>
        <end position="392"/>
    </location>
</feature>
<comment type="caution">
    <text evidence="6">The sequence shown here is derived from an EMBL/GenBank/DDBJ whole genome shotgun (WGS) entry which is preliminary data.</text>
</comment>
<dbReference type="PANTHER" id="PTHR43129:SF1">
    <property type="entry name" value="FOSMIDOMYCIN RESISTANCE PROTEIN"/>
    <property type="match status" value="1"/>
</dbReference>
<dbReference type="Gene3D" id="1.20.1250.20">
    <property type="entry name" value="MFS general substrate transporter like domains"/>
    <property type="match status" value="2"/>
</dbReference>
<dbReference type="CDD" id="cd17478">
    <property type="entry name" value="MFS_FsR"/>
    <property type="match status" value="1"/>
</dbReference>
<dbReference type="PROSITE" id="PS50850">
    <property type="entry name" value="MFS"/>
    <property type="match status" value="1"/>
</dbReference>
<feature type="transmembrane region" description="Helical" evidence="4">
    <location>
        <begin position="12"/>
        <end position="36"/>
    </location>
</feature>
<evidence type="ECO:0000256" key="2">
    <source>
        <dbReference type="ARBA" id="ARBA00022989"/>
    </source>
</evidence>